<proteinExistence type="predicted"/>
<protein>
    <submittedName>
        <fullName evidence="1">Uncharacterized protein</fullName>
    </submittedName>
</protein>
<evidence type="ECO:0000313" key="1">
    <source>
        <dbReference type="EMBL" id="ADJ29591.1"/>
    </source>
</evidence>
<dbReference type="AlphaFoldDB" id="D8KBE4"/>
<dbReference type="Proteomes" id="UP000000393">
    <property type="component" value="Chromosome"/>
</dbReference>
<dbReference type="HOGENOM" id="CLU_2936950_0_0_6"/>
<dbReference type="KEGG" id="nwa:Nwat_2839"/>
<reference evidence="1 2" key="1">
    <citation type="submission" date="2010-06" db="EMBL/GenBank/DDBJ databases">
        <title>Complete sequence of chromosome of Nitrosococcus watsoni C-113.</title>
        <authorList>
            <consortium name="US DOE Joint Genome Institute"/>
            <person name="Lucas S."/>
            <person name="Copeland A."/>
            <person name="Lapidus A."/>
            <person name="Cheng J.-F."/>
            <person name="Bruce D."/>
            <person name="Goodwin L."/>
            <person name="Pitluck S."/>
            <person name="Malfatti S.A."/>
            <person name="Chain P.S.G."/>
            <person name="Land M."/>
            <person name="Hauser L."/>
            <person name="Kyrpides N."/>
            <person name="Ivanova N."/>
            <person name="Cambell M.A."/>
            <person name="Heidelberg J.F."/>
            <person name="Klotz M.G."/>
            <person name="Woyke T."/>
        </authorList>
    </citation>
    <scope>NUCLEOTIDE SEQUENCE [LARGE SCALE GENOMIC DNA]</scope>
    <source>
        <strain evidence="1 2">C-113</strain>
    </source>
</reference>
<evidence type="ECO:0000313" key="2">
    <source>
        <dbReference type="Proteomes" id="UP000000393"/>
    </source>
</evidence>
<sequence length="60" mass="6701">MNYQLLPQVTDIPLLKGGNVSILSVSKHKIRLMNNGCFALSYYQLHENHLLHLGGTKLAP</sequence>
<dbReference type="STRING" id="105559.Nwat_2839"/>
<organism evidence="1 2">
    <name type="scientific">Nitrosococcus watsoni (strain C-113)</name>
    <dbReference type="NCBI Taxonomy" id="105559"/>
    <lineage>
        <taxon>Bacteria</taxon>
        <taxon>Pseudomonadati</taxon>
        <taxon>Pseudomonadota</taxon>
        <taxon>Gammaproteobacteria</taxon>
        <taxon>Chromatiales</taxon>
        <taxon>Chromatiaceae</taxon>
        <taxon>Nitrosococcus</taxon>
    </lineage>
</organism>
<gene>
    <name evidence="1" type="ordered locus">Nwat_2839</name>
</gene>
<dbReference type="EMBL" id="CP002086">
    <property type="protein sequence ID" value="ADJ29591.1"/>
    <property type="molecule type" value="Genomic_DNA"/>
</dbReference>
<name>D8KBE4_NITWC</name>
<accession>D8KBE4</accession>
<dbReference type="RefSeq" id="WP_013221656.1">
    <property type="nucleotide sequence ID" value="NC_014315.1"/>
</dbReference>
<keyword evidence="2" id="KW-1185">Reference proteome</keyword>